<dbReference type="InterPro" id="IPR041854">
    <property type="entry name" value="BFD-like_2Fe2S-bd_dom_sf"/>
</dbReference>
<organism evidence="12 14">
    <name type="scientific">Moritella viscosa</name>
    <dbReference type="NCBI Taxonomy" id="80854"/>
    <lineage>
        <taxon>Bacteria</taxon>
        <taxon>Pseudomonadati</taxon>
        <taxon>Pseudomonadota</taxon>
        <taxon>Gammaproteobacteria</taxon>
        <taxon>Alteromonadales</taxon>
        <taxon>Moritellaceae</taxon>
        <taxon>Moritella</taxon>
    </lineage>
</organism>
<evidence type="ECO:0000256" key="2">
    <source>
        <dbReference type="ARBA" id="ARBA00022714"/>
    </source>
</evidence>
<keyword evidence="6" id="KW-0411">Iron-sulfur</keyword>
<dbReference type="AlphaFoldDB" id="A0A090IIT6"/>
<feature type="domain" description="BFD-like [2Fe-2S]-binding" evidence="10">
    <location>
        <begin position="2"/>
        <end position="50"/>
    </location>
</feature>
<evidence type="ECO:0000256" key="5">
    <source>
        <dbReference type="ARBA" id="ARBA00023004"/>
    </source>
</evidence>
<name>A0A090IIT6_9GAMM</name>
<keyword evidence="4" id="KW-0249">Electron transport</keyword>
<reference evidence="12 14" key="2">
    <citation type="submission" date="2016-11" db="EMBL/GenBank/DDBJ databases">
        <authorList>
            <person name="Jaros S."/>
            <person name="Januszkiewicz K."/>
            <person name="Wedrychowicz H."/>
        </authorList>
    </citation>
    <scope>NUCLEOTIDE SEQUENCE [LARGE SCALE GENOMIC DNA]</scope>
    <source>
        <strain evidence="12">NVI 5450</strain>
    </source>
</reference>
<evidence type="ECO:0000256" key="6">
    <source>
        <dbReference type="ARBA" id="ARBA00023014"/>
    </source>
</evidence>
<evidence type="ECO:0000313" key="11">
    <source>
        <dbReference type="EMBL" id="SGY93376.1"/>
    </source>
</evidence>
<dbReference type="Gene3D" id="1.10.10.1100">
    <property type="entry name" value="BFD-like [2Fe-2S]-binding domain"/>
    <property type="match status" value="1"/>
</dbReference>
<evidence type="ECO:0000256" key="4">
    <source>
        <dbReference type="ARBA" id="ARBA00022982"/>
    </source>
</evidence>
<evidence type="ECO:0000259" key="10">
    <source>
        <dbReference type="Pfam" id="PF04324"/>
    </source>
</evidence>
<dbReference type="InterPro" id="IPR052371">
    <property type="entry name" value="BFD-associated_ferredoxin"/>
</dbReference>
<protein>
    <recommendedName>
        <fullName evidence="8">Bacterioferritin-associated ferredoxin</fullName>
    </recommendedName>
</protein>
<comment type="similarity">
    <text evidence="9">Belongs to the Bfd family.</text>
</comment>
<dbReference type="GO" id="GO:0051537">
    <property type="term" value="F:2 iron, 2 sulfur cluster binding"/>
    <property type="evidence" value="ECO:0007669"/>
    <property type="project" value="UniProtKB-KW"/>
</dbReference>
<dbReference type="PANTHER" id="PTHR37424:SF1">
    <property type="entry name" value="BACTERIOFERRITIN-ASSOCIATED FERREDOXIN"/>
    <property type="match status" value="1"/>
</dbReference>
<evidence type="ECO:0000313" key="14">
    <source>
        <dbReference type="Proteomes" id="UP000183794"/>
    </source>
</evidence>
<gene>
    <name evidence="11" type="ORF">MT2528_2557</name>
    <name evidence="12" type="ORF">NVI5450_2769</name>
</gene>
<keyword evidence="1" id="KW-0813">Transport</keyword>
<dbReference type="OrthoDB" id="9815350at2"/>
<dbReference type="PATRIC" id="fig|80854.5.peg.4676"/>
<dbReference type="Proteomes" id="UP000182660">
    <property type="component" value="Unassembled WGS sequence"/>
</dbReference>
<dbReference type="Pfam" id="PF04324">
    <property type="entry name" value="Fer2_BFD"/>
    <property type="match status" value="1"/>
</dbReference>
<evidence type="ECO:0000256" key="7">
    <source>
        <dbReference type="ARBA" id="ARBA00034078"/>
    </source>
</evidence>
<dbReference type="HOGENOM" id="CLU_159205_3_4_6"/>
<dbReference type="EMBL" id="FPLD01000070">
    <property type="protein sequence ID" value="SGZ04373.1"/>
    <property type="molecule type" value="Genomic_DNA"/>
</dbReference>
<keyword evidence="5" id="KW-0408">Iron</keyword>
<comment type="cofactor">
    <cofactor evidence="7">
        <name>[2Fe-2S] cluster</name>
        <dbReference type="ChEBI" id="CHEBI:190135"/>
    </cofactor>
</comment>
<evidence type="ECO:0000256" key="8">
    <source>
        <dbReference type="ARBA" id="ARBA00039386"/>
    </source>
</evidence>
<reference evidence="11 13" key="1">
    <citation type="submission" date="2016-11" db="EMBL/GenBank/DDBJ databases">
        <authorList>
            <person name="Klemetsen T."/>
        </authorList>
    </citation>
    <scope>NUCLEOTIDE SEQUENCE [LARGE SCALE GENOMIC DNA]</scope>
    <source>
        <strain evidence="11">MT 2528</strain>
    </source>
</reference>
<evidence type="ECO:0000256" key="3">
    <source>
        <dbReference type="ARBA" id="ARBA00022723"/>
    </source>
</evidence>
<evidence type="ECO:0000256" key="1">
    <source>
        <dbReference type="ARBA" id="ARBA00022448"/>
    </source>
</evidence>
<dbReference type="STRING" id="80854.MVIS_4414"/>
<dbReference type="KEGG" id="mvs:MVIS_4414"/>
<keyword evidence="13" id="KW-1185">Reference proteome</keyword>
<dbReference type="InterPro" id="IPR007419">
    <property type="entry name" value="BFD-like_2Fe2S-bd_dom"/>
</dbReference>
<sequence length="64" mass="6957">MYVCICHGITDKQLIKSIDEGATTMKELSTELGIGSQCGKCCQCAKKVLNQTLLKQAQQQPQVA</sequence>
<dbReference type="GO" id="GO:0046872">
    <property type="term" value="F:metal ion binding"/>
    <property type="evidence" value="ECO:0007669"/>
    <property type="project" value="UniProtKB-KW"/>
</dbReference>
<evidence type="ECO:0000313" key="12">
    <source>
        <dbReference type="EMBL" id="SGZ04373.1"/>
    </source>
</evidence>
<keyword evidence="3" id="KW-0479">Metal-binding</keyword>
<proteinExistence type="inferred from homology"/>
<keyword evidence="2" id="KW-0001">2Fe-2S</keyword>
<dbReference type="RefSeq" id="WP_045112323.1">
    <property type="nucleotide sequence ID" value="NZ_CAWQZC010000096.1"/>
</dbReference>
<dbReference type="PANTHER" id="PTHR37424">
    <property type="entry name" value="BACTERIOFERRITIN-ASSOCIATED FERREDOXIN"/>
    <property type="match status" value="1"/>
</dbReference>
<accession>A0A090IIT6</accession>
<dbReference type="Proteomes" id="UP000183794">
    <property type="component" value="Unassembled WGS sequence"/>
</dbReference>
<evidence type="ECO:0000256" key="9">
    <source>
        <dbReference type="ARBA" id="ARBA00046332"/>
    </source>
</evidence>
<dbReference type="GeneID" id="61296391"/>
<dbReference type="EMBL" id="FPLJ01000057">
    <property type="protein sequence ID" value="SGY93376.1"/>
    <property type="molecule type" value="Genomic_DNA"/>
</dbReference>
<evidence type="ECO:0000313" key="13">
    <source>
        <dbReference type="Proteomes" id="UP000182660"/>
    </source>
</evidence>